<dbReference type="AlphaFoldDB" id="A0A0P0N587"/>
<organism evidence="2 3">
    <name type="scientific">Pyrodictium delaneyi</name>
    <dbReference type="NCBI Taxonomy" id="1273541"/>
    <lineage>
        <taxon>Archaea</taxon>
        <taxon>Thermoproteota</taxon>
        <taxon>Thermoprotei</taxon>
        <taxon>Desulfurococcales</taxon>
        <taxon>Pyrodictiaceae</taxon>
        <taxon>Pyrodictium</taxon>
    </lineage>
</organism>
<dbReference type="KEGG" id="pdl:Pyrde_1404"/>
<name>A0A0P0N587_9CREN</name>
<feature type="region of interest" description="Disordered" evidence="1">
    <location>
        <begin position="1"/>
        <end position="22"/>
    </location>
</feature>
<gene>
    <name evidence="2" type="ORF">Pyrde_1404</name>
</gene>
<evidence type="ECO:0000313" key="3">
    <source>
        <dbReference type="Proteomes" id="UP000058613"/>
    </source>
</evidence>
<dbReference type="EMBL" id="CP013011">
    <property type="protein sequence ID" value="ALL01450.1"/>
    <property type="molecule type" value="Genomic_DNA"/>
</dbReference>
<reference evidence="2 3" key="1">
    <citation type="submission" date="2015-10" db="EMBL/GenBank/DDBJ databases">
        <title>Complete genome sequence of hyperthermophilic archaeon Pyrodictium delaneyi Su06.</title>
        <authorList>
            <person name="Jung J.-H."/>
            <person name="Lin J."/>
            <person name="Holden J.F."/>
            <person name="Park C.-S."/>
        </authorList>
    </citation>
    <scope>NUCLEOTIDE SEQUENCE [LARGE SCALE GENOMIC DNA]</scope>
    <source>
        <strain evidence="2 3">Su06</strain>
    </source>
</reference>
<accession>A0A0P0N587</accession>
<proteinExistence type="predicted"/>
<protein>
    <submittedName>
        <fullName evidence="2">Uncharacterized protein</fullName>
    </submittedName>
</protein>
<dbReference type="STRING" id="1273541.Pyrde_1404"/>
<evidence type="ECO:0000313" key="2">
    <source>
        <dbReference type="EMBL" id="ALL01450.1"/>
    </source>
</evidence>
<dbReference type="Proteomes" id="UP000058613">
    <property type="component" value="Chromosome"/>
</dbReference>
<sequence>MGRRPLGRVQSPGPFDGRGRWRGGVHQATGLAGRLLEQGNTMVGIGNLSAGCFENLSAAFGARGLEATRGRNRDTRRRVCTDGPQDSR</sequence>
<evidence type="ECO:0000256" key="1">
    <source>
        <dbReference type="SAM" id="MobiDB-lite"/>
    </source>
</evidence>